<dbReference type="PANTHER" id="PTHR10590:SF4">
    <property type="entry name" value="SOLUTE CARRIER FAMILY 28 MEMBER 3"/>
    <property type="match status" value="1"/>
</dbReference>
<feature type="transmembrane region" description="Helical" evidence="7">
    <location>
        <begin position="121"/>
        <end position="142"/>
    </location>
</feature>
<keyword evidence="6 7" id="KW-0472">Membrane</keyword>
<evidence type="ECO:0000259" key="9">
    <source>
        <dbReference type="Pfam" id="PF07662"/>
    </source>
</evidence>
<dbReference type="AlphaFoldDB" id="A0A3M7SV18"/>
<dbReference type="Pfam" id="PF07662">
    <property type="entry name" value="Nucleos_tra2_C"/>
    <property type="match status" value="1"/>
</dbReference>
<proteinExistence type="inferred from homology"/>
<dbReference type="InterPro" id="IPR011642">
    <property type="entry name" value="Gate_dom"/>
</dbReference>
<feature type="transmembrane region" description="Helical" evidence="7">
    <location>
        <begin position="438"/>
        <end position="458"/>
    </location>
</feature>
<dbReference type="GO" id="GO:0005886">
    <property type="term" value="C:plasma membrane"/>
    <property type="evidence" value="ECO:0007669"/>
    <property type="project" value="UniProtKB-SubCell"/>
</dbReference>
<gene>
    <name evidence="11" type="ORF">BpHYR1_022089</name>
</gene>
<dbReference type="EMBL" id="REGN01000719">
    <property type="protein sequence ID" value="RNA39663.1"/>
    <property type="molecule type" value="Genomic_DNA"/>
</dbReference>
<evidence type="ECO:0000256" key="7">
    <source>
        <dbReference type="SAM" id="Phobius"/>
    </source>
</evidence>
<evidence type="ECO:0000256" key="5">
    <source>
        <dbReference type="ARBA" id="ARBA00022989"/>
    </source>
</evidence>
<evidence type="ECO:0000259" key="10">
    <source>
        <dbReference type="Pfam" id="PF07670"/>
    </source>
</evidence>
<dbReference type="InterPro" id="IPR002668">
    <property type="entry name" value="CNT_N_dom"/>
</dbReference>
<dbReference type="InterPro" id="IPR011657">
    <property type="entry name" value="CNT_C_dom"/>
</dbReference>
<feature type="transmembrane region" description="Helical" evidence="7">
    <location>
        <begin position="409"/>
        <end position="432"/>
    </location>
</feature>
<organism evidence="11 12">
    <name type="scientific">Brachionus plicatilis</name>
    <name type="common">Marine rotifer</name>
    <name type="synonym">Brachionus muelleri</name>
    <dbReference type="NCBI Taxonomy" id="10195"/>
    <lineage>
        <taxon>Eukaryota</taxon>
        <taxon>Metazoa</taxon>
        <taxon>Spiralia</taxon>
        <taxon>Gnathifera</taxon>
        <taxon>Rotifera</taxon>
        <taxon>Eurotatoria</taxon>
        <taxon>Monogononta</taxon>
        <taxon>Pseudotrocha</taxon>
        <taxon>Ploima</taxon>
        <taxon>Brachionidae</taxon>
        <taxon>Brachionus</taxon>
    </lineage>
</organism>
<keyword evidence="4 7" id="KW-0812">Transmembrane</keyword>
<name>A0A3M7SV18_BRAPC</name>
<dbReference type="STRING" id="10195.A0A3M7SV18"/>
<feature type="transmembrane region" description="Helical" evidence="7">
    <location>
        <begin position="241"/>
        <end position="263"/>
    </location>
</feature>
<comment type="similarity">
    <text evidence="2">Belongs to the concentrative nucleoside transporter (CNT) (TC 2.A.41) family.</text>
</comment>
<accession>A0A3M7SV18</accession>
<feature type="transmembrane region" description="Helical" evidence="7">
    <location>
        <begin position="319"/>
        <end position="341"/>
    </location>
</feature>
<feature type="transmembrane region" description="Helical" evidence="7">
    <location>
        <begin position="148"/>
        <end position="167"/>
    </location>
</feature>
<feature type="domain" description="Concentrative nucleoside transporter C-terminal" evidence="9">
    <location>
        <begin position="347"/>
        <end position="581"/>
    </location>
</feature>
<evidence type="ECO:0000313" key="12">
    <source>
        <dbReference type="Proteomes" id="UP000276133"/>
    </source>
</evidence>
<evidence type="ECO:0000256" key="2">
    <source>
        <dbReference type="ARBA" id="ARBA00009033"/>
    </source>
</evidence>
<feature type="transmembrane region" description="Helical" evidence="7">
    <location>
        <begin position="174"/>
        <end position="194"/>
    </location>
</feature>
<sequence>MENPNYVSESNRELETIFDINGNPIPVKAINYSLEESSEKKNDDEIEHEDLYSEENSFGLFIIKTRTSLYEFLSKKLNFSKGLALFLLTIVVVLFAVWEISKKKLNQKINFKSKIITSPSLASISPWIIIGLVTILCISYLIYDLKDYRNLISLLGLSVFIMICIFISEHPSRINLRALVVGILIQYILGVFILRLEFGYRMFQFLGKQVSTFLDYTDNGSRLVFGEHFADHFFAFKAMPVVIFFSAIVNILYYFGAIQFVLLKIAWMMNFLMGTSPTESVNSGKFIRKIQTFANVFLGPSEAPLLIKPFLSKMTESELFAVMCAAFSTVSGSVLAAYIGFGVSPDHLITAGLMSAPASLAIAKTLFPETKKTHADWEAIRNVKTKKLNNVFEAISTGAIDMIKPIGAILANLIAFVSIFSFLDAVCMWFFGMLNLENFGLASILQYLFWPFAFLMGAESEDCKSIAKLVGFKVFVNEFVAFTKLGAVVNFRNEIIANGTEILYRNGTLPIPTGMPMIWNDRSIVIATYALCGFANFGTIGIEIATLSVFAPTRTKTFLKYAAKAMLAGNFSSFMNACIAGKSFDFSH</sequence>
<reference evidence="11 12" key="1">
    <citation type="journal article" date="2018" name="Sci. Rep.">
        <title>Genomic signatures of local adaptation to the degree of environmental predictability in rotifers.</title>
        <authorList>
            <person name="Franch-Gras L."/>
            <person name="Hahn C."/>
            <person name="Garcia-Roger E.M."/>
            <person name="Carmona M.J."/>
            <person name="Serra M."/>
            <person name="Gomez A."/>
        </authorList>
    </citation>
    <scope>NUCLEOTIDE SEQUENCE [LARGE SCALE GENOMIC DNA]</scope>
    <source>
        <strain evidence="11">HYR1</strain>
    </source>
</reference>
<evidence type="ECO:0000259" key="8">
    <source>
        <dbReference type="Pfam" id="PF01773"/>
    </source>
</evidence>
<evidence type="ECO:0000256" key="6">
    <source>
        <dbReference type="ARBA" id="ARBA00023136"/>
    </source>
</evidence>
<dbReference type="Pfam" id="PF01773">
    <property type="entry name" value="Nucleos_tra2_N"/>
    <property type="match status" value="1"/>
</dbReference>
<evidence type="ECO:0000313" key="11">
    <source>
        <dbReference type="EMBL" id="RNA39663.1"/>
    </source>
</evidence>
<dbReference type="PANTHER" id="PTHR10590">
    <property type="entry name" value="SODIUM/NUCLEOSIDE COTRANSPORTER"/>
    <property type="match status" value="1"/>
</dbReference>
<comment type="caution">
    <text evidence="11">The sequence shown here is derived from an EMBL/GenBank/DDBJ whole genome shotgun (WGS) entry which is preliminary data.</text>
</comment>
<keyword evidence="3" id="KW-1003">Cell membrane</keyword>
<protein>
    <submittedName>
        <fullName evidence="11">Solute carrier family 28 member 3</fullName>
    </submittedName>
</protein>
<evidence type="ECO:0000256" key="1">
    <source>
        <dbReference type="ARBA" id="ARBA00004651"/>
    </source>
</evidence>
<dbReference type="InterPro" id="IPR008276">
    <property type="entry name" value="C_nuclsd_transpt"/>
</dbReference>
<keyword evidence="12" id="KW-1185">Reference proteome</keyword>
<dbReference type="GO" id="GO:0005415">
    <property type="term" value="F:nucleoside:sodium symporter activity"/>
    <property type="evidence" value="ECO:0007669"/>
    <property type="project" value="TreeGrafter"/>
</dbReference>
<feature type="transmembrane region" description="Helical" evidence="7">
    <location>
        <begin position="82"/>
        <end position="100"/>
    </location>
</feature>
<feature type="domain" description="Concentrative nucleoside transporter N-terminal" evidence="8">
    <location>
        <begin position="155"/>
        <end position="227"/>
    </location>
</feature>
<dbReference type="Pfam" id="PF07670">
    <property type="entry name" value="Gate"/>
    <property type="match status" value="1"/>
</dbReference>
<keyword evidence="5 7" id="KW-1133">Transmembrane helix</keyword>
<feature type="domain" description="Nucleoside transporter/FeoB GTPase Gate" evidence="10">
    <location>
        <begin position="235"/>
        <end position="342"/>
    </location>
</feature>
<dbReference type="OrthoDB" id="6075923at2759"/>
<dbReference type="Proteomes" id="UP000276133">
    <property type="component" value="Unassembled WGS sequence"/>
</dbReference>
<evidence type="ECO:0000256" key="3">
    <source>
        <dbReference type="ARBA" id="ARBA00022475"/>
    </source>
</evidence>
<evidence type="ECO:0000256" key="4">
    <source>
        <dbReference type="ARBA" id="ARBA00022692"/>
    </source>
</evidence>
<comment type="subcellular location">
    <subcellularLocation>
        <location evidence="1">Cell membrane</location>
        <topology evidence="1">Multi-pass membrane protein</topology>
    </subcellularLocation>
</comment>